<name>A0A498CMH2_9FIRM</name>
<keyword evidence="4 7" id="KW-0521">NADP</keyword>
<keyword evidence="5 7" id="KW-0560">Oxidoreductase</keyword>
<evidence type="ECO:0000313" key="9">
    <source>
        <dbReference type="EMBL" id="RLL09512.1"/>
    </source>
</evidence>
<dbReference type="GO" id="GO:0050661">
    <property type="term" value="F:NADP binding"/>
    <property type="evidence" value="ECO:0007669"/>
    <property type="project" value="InterPro"/>
</dbReference>
<dbReference type="GO" id="GO:0008652">
    <property type="term" value="P:amino acid biosynthetic process"/>
    <property type="evidence" value="ECO:0007669"/>
    <property type="project" value="UniProtKB-KW"/>
</dbReference>
<dbReference type="Pfam" id="PF08501">
    <property type="entry name" value="Shikimate_dh_N"/>
    <property type="match status" value="1"/>
</dbReference>
<feature type="domain" description="Shikimate dehydrogenase substrate binding N-terminal" evidence="8">
    <location>
        <begin position="6"/>
        <end position="86"/>
    </location>
</feature>
<comment type="pathway">
    <text evidence="1 7">Metabolic intermediate biosynthesis; chorismate biosynthesis; chorismate from D-erythrose 4-phosphate and phosphoenolpyruvate: step 4/7.</text>
</comment>
<feature type="binding site" evidence="7">
    <location>
        <position position="214"/>
    </location>
    <ligand>
        <name>NADP(+)</name>
        <dbReference type="ChEBI" id="CHEBI:58349"/>
    </ligand>
</feature>
<accession>A0A498CMH2</accession>
<dbReference type="InterPro" id="IPR011342">
    <property type="entry name" value="Shikimate_DH"/>
</dbReference>
<feature type="binding site" evidence="7">
    <location>
        <begin position="14"/>
        <end position="16"/>
    </location>
    <ligand>
        <name>shikimate</name>
        <dbReference type="ChEBI" id="CHEBI:36208"/>
    </ligand>
</feature>
<evidence type="ECO:0000256" key="1">
    <source>
        <dbReference type="ARBA" id="ARBA00004871"/>
    </source>
</evidence>
<evidence type="ECO:0000259" key="8">
    <source>
        <dbReference type="Pfam" id="PF08501"/>
    </source>
</evidence>
<dbReference type="CDD" id="cd01065">
    <property type="entry name" value="NAD_bind_Shikimate_DH"/>
    <property type="match status" value="1"/>
</dbReference>
<comment type="subunit">
    <text evidence="7">Homodimer.</text>
</comment>
<keyword evidence="6 7" id="KW-0057">Aromatic amino acid biosynthesis</keyword>
<dbReference type="GO" id="GO:0009073">
    <property type="term" value="P:aromatic amino acid family biosynthetic process"/>
    <property type="evidence" value="ECO:0007669"/>
    <property type="project" value="UniProtKB-KW"/>
</dbReference>
<reference evidence="9 10" key="1">
    <citation type="submission" date="2018-10" db="EMBL/GenBank/DDBJ databases">
        <title>Anaerotruncus faecis sp. nov., isolated from human feces.</title>
        <authorList>
            <person name="Wang Y.-J."/>
        </authorList>
    </citation>
    <scope>NUCLEOTIDE SEQUENCE [LARGE SCALE GENOMIC DNA]</scope>
    <source>
        <strain evidence="9 10">22A2-44</strain>
    </source>
</reference>
<organism evidence="9 10">
    <name type="scientific">Anaerotruncus massiliensis</name>
    <name type="common">ex Liu et al. 2021</name>
    <dbReference type="NCBI Taxonomy" id="2321404"/>
    <lineage>
        <taxon>Bacteria</taxon>
        <taxon>Bacillati</taxon>
        <taxon>Bacillota</taxon>
        <taxon>Clostridia</taxon>
        <taxon>Eubacteriales</taxon>
        <taxon>Oscillospiraceae</taxon>
        <taxon>Anaerotruncus</taxon>
    </lineage>
</organism>
<dbReference type="InterPro" id="IPR013708">
    <property type="entry name" value="Shikimate_DH-bd_N"/>
</dbReference>
<feature type="binding site" evidence="7">
    <location>
        <begin position="122"/>
        <end position="126"/>
    </location>
    <ligand>
        <name>NADP(+)</name>
        <dbReference type="ChEBI" id="CHEBI:58349"/>
    </ligand>
</feature>
<comment type="function">
    <text evidence="7">Involved in the biosynthesis of the chorismate, which leads to the biosynthesis of aromatic amino acids. Catalyzes the reversible NADPH linked reduction of 3-dehydroshikimate (DHSA) to yield shikimate (SA).</text>
</comment>
<comment type="catalytic activity">
    <reaction evidence="7">
        <text>shikimate + NADP(+) = 3-dehydroshikimate + NADPH + H(+)</text>
        <dbReference type="Rhea" id="RHEA:17737"/>
        <dbReference type="ChEBI" id="CHEBI:15378"/>
        <dbReference type="ChEBI" id="CHEBI:16630"/>
        <dbReference type="ChEBI" id="CHEBI:36208"/>
        <dbReference type="ChEBI" id="CHEBI:57783"/>
        <dbReference type="ChEBI" id="CHEBI:58349"/>
        <dbReference type="EC" id="1.1.1.25"/>
    </reaction>
</comment>
<feature type="active site" description="Proton acceptor" evidence="7">
    <location>
        <position position="63"/>
    </location>
</feature>
<dbReference type="Gene3D" id="3.40.50.10860">
    <property type="entry name" value="Leucine Dehydrogenase, chain A, domain 1"/>
    <property type="match status" value="1"/>
</dbReference>
<keyword evidence="10" id="KW-1185">Reference proteome</keyword>
<dbReference type="Proteomes" id="UP000276301">
    <property type="component" value="Unassembled WGS sequence"/>
</dbReference>
<proteinExistence type="inferred from homology"/>
<dbReference type="UniPathway" id="UPA00053">
    <property type="reaction ID" value="UER00087"/>
</dbReference>
<dbReference type="SUPFAM" id="SSF53223">
    <property type="entry name" value="Aminoacid dehydrogenase-like, N-terminal domain"/>
    <property type="match status" value="1"/>
</dbReference>
<feature type="binding site" evidence="7">
    <location>
        <position position="59"/>
    </location>
    <ligand>
        <name>shikimate</name>
        <dbReference type="ChEBI" id="CHEBI:36208"/>
    </ligand>
</feature>
<dbReference type="InterPro" id="IPR036291">
    <property type="entry name" value="NAD(P)-bd_dom_sf"/>
</dbReference>
<dbReference type="NCBIfam" id="TIGR00507">
    <property type="entry name" value="aroE"/>
    <property type="match status" value="1"/>
</dbReference>
<evidence type="ECO:0000256" key="2">
    <source>
        <dbReference type="ARBA" id="ARBA00012962"/>
    </source>
</evidence>
<dbReference type="InterPro" id="IPR046346">
    <property type="entry name" value="Aminoacid_DH-like_N_sf"/>
</dbReference>
<evidence type="ECO:0000256" key="6">
    <source>
        <dbReference type="ARBA" id="ARBA00023141"/>
    </source>
</evidence>
<dbReference type="GO" id="GO:0019632">
    <property type="term" value="P:shikimate metabolic process"/>
    <property type="evidence" value="ECO:0007669"/>
    <property type="project" value="InterPro"/>
</dbReference>
<protein>
    <recommendedName>
        <fullName evidence="2 7">Shikimate dehydrogenase (NADP(+))</fullName>
        <shortName evidence="7">SDH</shortName>
        <ecNumber evidence="2 7">1.1.1.25</ecNumber>
    </recommendedName>
</protein>
<feature type="binding site" evidence="7">
    <location>
        <position position="75"/>
    </location>
    <ligand>
        <name>NADP(+)</name>
        <dbReference type="ChEBI" id="CHEBI:58349"/>
    </ligand>
</feature>
<dbReference type="GO" id="GO:0009423">
    <property type="term" value="P:chorismate biosynthetic process"/>
    <property type="evidence" value="ECO:0007669"/>
    <property type="project" value="UniProtKB-UniRule"/>
</dbReference>
<feature type="binding site" evidence="7">
    <location>
        <position position="84"/>
    </location>
    <ligand>
        <name>shikimate</name>
        <dbReference type="ChEBI" id="CHEBI:36208"/>
    </ligand>
</feature>
<dbReference type="HAMAP" id="MF_00222">
    <property type="entry name" value="Shikimate_DH_AroE"/>
    <property type="match status" value="1"/>
</dbReference>
<comment type="caution">
    <text evidence="9">The sequence shown here is derived from an EMBL/GenBank/DDBJ whole genome shotgun (WGS) entry which is preliminary data.</text>
</comment>
<dbReference type="EMBL" id="RCHT01000021">
    <property type="protein sequence ID" value="RLL09512.1"/>
    <property type="molecule type" value="Genomic_DNA"/>
</dbReference>
<dbReference type="InterPro" id="IPR022893">
    <property type="entry name" value="Shikimate_DH_fam"/>
</dbReference>
<gene>
    <name evidence="7 9" type="primary">aroE</name>
    <name evidence="9" type="ORF">D4A47_10325</name>
</gene>
<dbReference type="GO" id="GO:0004764">
    <property type="term" value="F:shikimate 3-dehydrogenase (NADP+) activity"/>
    <property type="evidence" value="ECO:0007669"/>
    <property type="project" value="UniProtKB-UniRule"/>
</dbReference>
<comment type="similarity">
    <text evidence="7">Belongs to the shikimate dehydrogenase family.</text>
</comment>
<dbReference type="AlphaFoldDB" id="A0A498CMH2"/>
<sequence>MKRYALIGHPLGHSLSPEIHRRLFALEGLDADYALLDIPPEELASRADTLRELAAFNVTIPHKRAVIPLLDSLGDAARLFGAVNAVHNADGRLVGDNTDCGGFLRALGAHGVAIAGDICVLGAGGVGRMFALECARQGARVTVAVRESGRERASELAREAREKLGAELSVRGIDALDGRFSLLINGTPVGMYPNTDACPVPPALLDGVDTVFDCVYNPSETLLLRHARERGVKAVGGMDMLVWQAAIAHEVWHGTRFSDRAVGRIVEEMAAYLLLKEQTP</sequence>
<dbReference type="SUPFAM" id="SSF51735">
    <property type="entry name" value="NAD(P)-binding Rossmann-fold domains"/>
    <property type="match status" value="1"/>
</dbReference>
<evidence type="ECO:0000256" key="3">
    <source>
        <dbReference type="ARBA" id="ARBA00022605"/>
    </source>
</evidence>
<feature type="binding site" evidence="7">
    <location>
        <position position="237"/>
    </location>
    <ligand>
        <name>NADP(+)</name>
        <dbReference type="ChEBI" id="CHEBI:58349"/>
    </ligand>
</feature>
<feature type="binding site" evidence="7">
    <location>
        <position position="99"/>
    </location>
    <ligand>
        <name>shikimate</name>
        <dbReference type="ChEBI" id="CHEBI:36208"/>
    </ligand>
</feature>
<evidence type="ECO:0000256" key="7">
    <source>
        <dbReference type="HAMAP-Rule" id="MF_00222"/>
    </source>
</evidence>
<evidence type="ECO:0000313" key="10">
    <source>
        <dbReference type="Proteomes" id="UP000276301"/>
    </source>
</evidence>
<dbReference type="Gene3D" id="3.40.50.720">
    <property type="entry name" value="NAD(P)-binding Rossmann-like Domain"/>
    <property type="match status" value="1"/>
</dbReference>
<dbReference type="EC" id="1.1.1.25" evidence="2 7"/>
<dbReference type="RefSeq" id="WP_121587228.1">
    <property type="nucleotide sequence ID" value="NZ_RCHT01000021.1"/>
</dbReference>
<comment type="caution">
    <text evidence="7">Lacks conserved residue(s) required for the propagation of feature annotation.</text>
</comment>
<dbReference type="PANTHER" id="PTHR21089:SF1">
    <property type="entry name" value="BIFUNCTIONAL 3-DEHYDROQUINATE DEHYDRATASE_SHIKIMATE DEHYDROGENASE, CHLOROPLASTIC"/>
    <property type="match status" value="1"/>
</dbReference>
<keyword evidence="3 7" id="KW-0028">Amino-acid biosynthesis</keyword>
<evidence type="ECO:0000256" key="5">
    <source>
        <dbReference type="ARBA" id="ARBA00023002"/>
    </source>
</evidence>
<feature type="binding site" evidence="7">
    <location>
        <position position="244"/>
    </location>
    <ligand>
        <name>shikimate</name>
        <dbReference type="ChEBI" id="CHEBI:36208"/>
    </ligand>
</feature>
<evidence type="ECO:0000256" key="4">
    <source>
        <dbReference type="ARBA" id="ARBA00022857"/>
    </source>
</evidence>
<dbReference type="PANTHER" id="PTHR21089">
    <property type="entry name" value="SHIKIMATE DEHYDROGENASE"/>
    <property type="match status" value="1"/>
</dbReference>
<feature type="binding site" evidence="7">
    <location>
        <position position="216"/>
    </location>
    <ligand>
        <name>shikimate</name>
        <dbReference type="ChEBI" id="CHEBI:36208"/>
    </ligand>
</feature>